<gene>
    <name evidence="2" type="ORF">DFP95_13310</name>
</gene>
<dbReference type="AlphaFoldDB" id="A0A3D9HSX5"/>
<organism evidence="2 3">
    <name type="scientific">Cohnella lupini</name>
    <dbReference type="NCBI Taxonomy" id="1294267"/>
    <lineage>
        <taxon>Bacteria</taxon>
        <taxon>Bacillati</taxon>
        <taxon>Bacillota</taxon>
        <taxon>Bacilli</taxon>
        <taxon>Bacillales</taxon>
        <taxon>Paenibacillaceae</taxon>
        <taxon>Cohnella</taxon>
    </lineage>
</organism>
<dbReference type="SUPFAM" id="SSF51658">
    <property type="entry name" value="Xylose isomerase-like"/>
    <property type="match status" value="1"/>
</dbReference>
<dbReference type="RefSeq" id="WP_115995738.1">
    <property type="nucleotide sequence ID" value="NZ_QRDY01000033.1"/>
</dbReference>
<dbReference type="EMBL" id="QRDY01000033">
    <property type="protein sequence ID" value="RED52612.1"/>
    <property type="molecule type" value="Genomic_DNA"/>
</dbReference>
<dbReference type="InterPro" id="IPR013022">
    <property type="entry name" value="Xyl_isomerase-like_TIM-brl"/>
</dbReference>
<dbReference type="InterPro" id="IPR050312">
    <property type="entry name" value="IolE/XylAMocC-like"/>
</dbReference>
<evidence type="ECO:0000313" key="3">
    <source>
        <dbReference type="Proteomes" id="UP000256869"/>
    </source>
</evidence>
<dbReference type="Pfam" id="PF01261">
    <property type="entry name" value="AP_endonuc_2"/>
    <property type="match status" value="1"/>
</dbReference>
<reference evidence="2 3" key="1">
    <citation type="submission" date="2018-07" db="EMBL/GenBank/DDBJ databases">
        <title>Genomic Encyclopedia of Type Strains, Phase III (KMG-III): the genomes of soil and plant-associated and newly described type strains.</title>
        <authorList>
            <person name="Whitman W."/>
        </authorList>
    </citation>
    <scope>NUCLEOTIDE SEQUENCE [LARGE SCALE GENOMIC DNA]</scope>
    <source>
        <strain evidence="2 3">CECT 8236</strain>
    </source>
</reference>
<dbReference type="InterPro" id="IPR036237">
    <property type="entry name" value="Xyl_isomerase-like_sf"/>
</dbReference>
<accession>A0A3D9HSX5</accession>
<dbReference type="OrthoDB" id="9815124at2"/>
<dbReference type="PANTHER" id="PTHR12110">
    <property type="entry name" value="HYDROXYPYRUVATE ISOMERASE"/>
    <property type="match status" value="1"/>
</dbReference>
<comment type="caution">
    <text evidence="2">The sequence shown here is derived from an EMBL/GenBank/DDBJ whole genome shotgun (WGS) entry which is preliminary data.</text>
</comment>
<dbReference type="GO" id="GO:0016853">
    <property type="term" value="F:isomerase activity"/>
    <property type="evidence" value="ECO:0007669"/>
    <property type="project" value="UniProtKB-KW"/>
</dbReference>
<proteinExistence type="predicted"/>
<dbReference type="Proteomes" id="UP000256869">
    <property type="component" value="Unassembled WGS sequence"/>
</dbReference>
<protein>
    <submittedName>
        <fullName evidence="2">Sugar phosphate isomerase/epimerase</fullName>
    </submittedName>
</protein>
<name>A0A3D9HSX5_9BACL</name>
<dbReference type="Gene3D" id="3.20.20.150">
    <property type="entry name" value="Divalent-metal-dependent TIM barrel enzymes"/>
    <property type="match status" value="1"/>
</dbReference>
<keyword evidence="2" id="KW-0413">Isomerase</keyword>
<keyword evidence="3" id="KW-1185">Reference proteome</keyword>
<evidence type="ECO:0000313" key="2">
    <source>
        <dbReference type="EMBL" id="RED52612.1"/>
    </source>
</evidence>
<evidence type="ECO:0000259" key="1">
    <source>
        <dbReference type="Pfam" id="PF01261"/>
    </source>
</evidence>
<sequence>MKLSLCSIGGREAPLEEAAALASRLNYEGIELYEPHIDRYIQEGGTIGQLTALLAYVHQLTPTVVSTYGRFLGGAEEYRRCLERFENRLLPWATSVGQAPVPIRVFTDWIGSKEATVAQWKTMAGGLRELAGLAAPLGVVLLLETHQEQPTDTNDSTLRLLEDVGMDNVRVNLDVFNLYQIGEEPLRTLERLYPFISNIHLKNGFLTAGGKADYGKLLGEGDMDFVPFLRALKTLGYDGWMGVEWFGGEFAEAAALEIDWLKRTLADIDPVS</sequence>
<feature type="domain" description="Xylose isomerase-like TIM barrel" evidence="1">
    <location>
        <begin position="20"/>
        <end position="263"/>
    </location>
</feature>